<dbReference type="EMBL" id="AXCM01003383">
    <property type="status" value="NOT_ANNOTATED_CDS"/>
    <property type="molecule type" value="Genomic_DNA"/>
</dbReference>
<evidence type="ECO:0000313" key="2">
    <source>
        <dbReference type="EnsemblMetazoa" id="ACUA016066-PA"/>
    </source>
</evidence>
<sequence length="114" mass="13314">MMLPRSLVILLTGRMMTGPLSIKRKDRAKVRAAEVQDLLERFPEVAIQRGVDDGIEQRVGVPEPQEERRQRRIVIVHEGAHQRQYEERQPADRERRHDDAERGRCLPFLGELKP</sequence>
<dbReference type="EnsemblMetazoa" id="ACUA016066-RA">
    <property type="protein sequence ID" value="ACUA016066-PA"/>
    <property type="gene ID" value="ACUA016066"/>
</dbReference>
<reference evidence="2" key="2">
    <citation type="submission" date="2020-05" db="UniProtKB">
        <authorList>
            <consortium name="EnsemblMetazoa"/>
        </authorList>
    </citation>
    <scope>IDENTIFICATION</scope>
    <source>
        <strain evidence="2">A-37</strain>
    </source>
</reference>
<feature type="region of interest" description="Disordered" evidence="1">
    <location>
        <begin position="78"/>
        <end position="114"/>
    </location>
</feature>
<name>A0A182ME62_9DIPT</name>
<dbReference type="VEuPathDB" id="VectorBase:ACUA016066"/>
<evidence type="ECO:0000313" key="3">
    <source>
        <dbReference type="Proteomes" id="UP000075883"/>
    </source>
</evidence>
<dbReference type="Proteomes" id="UP000075883">
    <property type="component" value="Unassembled WGS sequence"/>
</dbReference>
<accession>A0A182ME62</accession>
<keyword evidence="3" id="KW-1185">Reference proteome</keyword>
<reference evidence="3" key="1">
    <citation type="submission" date="2013-09" db="EMBL/GenBank/DDBJ databases">
        <title>The Genome Sequence of Anopheles culicifacies species A.</title>
        <authorList>
            <consortium name="The Broad Institute Genomics Platform"/>
            <person name="Neafsey D.E."/>
            <person name="Besansky N."/>
            <person name="Howell P."/>
            <person name="Walton C."/>
            <person name="Young S.K."/>
            <person name="Zeng Q."/>
            <person name="Gargeya S."/>
            <person name="Fitzgerald M."/>
            <person name="Haas B."/>
            <person name="Abouelleil A."/>
            <person name="Allen A.W."/>
            <person name="Alvarado L."/>
            <person name="Arachchi H.M."/>
            <person name="Berlin A.M."/>
            <person name="Chapman S.B."/>
            <person name="Gainer-Dewar J."/>
            <person name="Goldberg J."/>
            <person name="Griggs A."/>
            <person name="Gujja S."/>
            <person name="Hansen M."/>
            <person name="Howarth C."/>
            <person name="Imamovic A."/>
            <person name="Ireland A."/>
            <person name="Larimer J."/>
            <person name="McCowan C."/>
            <person name="Murphy C."/>
            <person name="Pearson M."/>
            <person name="Poon T.W."/>
            <person name="Priest M."/>
            <person name="Roberts A."/>
            <person name="Saif S."/>
            <person name="Shea T."/>
            <person name="Sisk P."/>
            <person name="Sykes S."/>
            <person name="Wortman J."/>
            <person name="Nusbaum C."/>
            <person name="Birren B."/>
        </authorList>
    </citation>
    <scope>NUCLEOTIDE SEQUENCE [LARGE SCALE GENOMIC DNA]</scope>
    <source>
        <strain evidence="3">A-37</strain>
    </source>
</reference>
<organism evidence="2 3">
    <name type="scientific">Anopheles culicifacies</name>
    <dbReference type="NCBI Taxonomy" id="139723"/>
    <lineage>
        <taxon>Eukaryota</taxon>
        <taxon>Metazoa</taxon>
        <taxon>Ecdysozoa</taxon>
        <taxon>Arthropoda</taxon>
        <taxon>Hexapoda</taxon>
        <taxon>Insecta</taxon>
        <taxon>Pterygota</taxon>
        <taxon>Neoptera</taxon>
        <taxon>Endopterygota</taxon>
        <taxon>Diptera</taxon>
        <taxon>Nematocera</taxon>
        <taxon>Culicoidea</taxon>
        <taxon>Culicidae</taxon>
        <taxon>Anophelinae</taxon>
        <taxon>Anopheles</taxon>
        <taxon>culicifacies species complex</taxon>
    </lineage>
</organism>
<proteinExistence type="predicted"/>
<evidence type="ECO:0000256" key="1">
    <source>
        <dbReference type="SAM" id="MobiDB-lite"/>
    </source>
</evidence>
<feature type="compositionally biased region" description="Basic and acidic residues" evidence="1">
    <location>
        <begin position="78"/>
        <end position="104"/>
    </location>
</feature>
<dbReference type="EMBL" id="AXCM01003382">
    <property type="status" value="NOT_ANNOTATED_CDS"/>
    <property type="molecule type" value="Genomic_DNA"/>
</dbReference>
<dbReference type="AlphaFoldDB" id="A0A182ME62"/>
<protein>
    <submittedName>
        <fullName evidence="2">Uncharacterized protein</fullName>
    </submittedName>
</protein>